<feature type="domain" description="Alcohol dehydrogenase-like C-terminal" evidence="2">
    <location>
        <begin position="16"/>
        <end position="127"/>
    </location>
</feature>
<dbReference type="Gene3D" id="3.90.180.10">
    <property type="entry name" value="Medium-chain alcohol dehydrogenases, catalytic domain"/>
    <property type="match status" value="1"/>
</dbReference>
<dbReference type="Gene3D" id="3.40.50.720">
    <property type="entry name" value="NAD(P)-binding Rossmann-like Domain"/>
    <property type="match status" value="1"/>
</dbReference>
<dbReference type="EMBL" id="BART01018686">
    <property type="protein sequence ID" value="GAG76904.1"/>
    <property type="molecule type" value="Genomic_DNA"/>
</dbReference>
<organism evidence="3">
    <name type="scientific">marine sediment metagenome</name>
    <dbReference type="NCBI Taxonomy" id="412755"/>
    <lineage>
        <taxon>unclassified sequences</taxon>
        <taxon>metagenomes</taxon>
        <taxon>ecological metagenomes</taxon>
    </lineage>
</organism>
<proteinExistence type="predicted"/>
<dbReference type="PANTHER" id="PTHR43401">
    <property type="entry name" value="L-THREONINE 3-DEHYDROGENASE"/>
    <property type="match status" value="1"/>
</dbReference>
<evidence type="ECO:0000313" key="3">
    <source>
        <dbReference type="EMBL" id="GAG76904.1"/>
    </source>
</evidence>
<comment type="caution">
    <text evidence="3">The sequence shown here is derived from an EMBL/GenBank/DDBJ whole genome shotgun (WGS) entry which is preliminary data.</text>
</comment>
<dbReference type="SUPFAM" id="SSF51735">
    <property type="entry name" value="NAD(P)-binding Rossmann-fold domains"/>
    <property type="match status" value="1"/>
</dbReference>
<sequence>FPCLVLVNSPNNPPGNIIAVDILESRLDSAKKAGADHIINSKTKDVVSEIKKLTGGIGADKAIDCSGNPKAQNDALNCVKKQGKAAFMGESKFTQFNPSEQWIRKKLTVIGSWYFPIWEYPEIASLIVNKKLHLDKLVTNVFNLEEAPKAYELFDKYETGIAVFAI</sequence>
<protein>
    <recommendedName>
        <fullName evidence="2">Alcohol dehydrogenase-like C-terminal domain-containing protein</fullName>
    </recommendedName>
</protein>
<evidence type="ECO:0000256" key="1">
    <source>
        <dbReference type="ARBA" id="ARBA00023002"/>
    </source>
</evidence>
<name>X1A583_9ZZZZ</name>
<dbReference type="AlphaFoldDB" id="X1A583"/>
<keyword evidence="1" id="KW-0560">Oxidoreductase</keyword>
<dbReference type="InterPro" id="IPR050129">
    <property type="entry name" value="Zn_alcohol_dh"/>
</dbReference>
<dbReference type="InterPro" id="IPR013149">
    <property type="entry name" value="ADH-like_C"/>
</dbReference>
<dbReference type="PANTHER" id="PTHR43401:SF2">
    <property type="entry name" value="L-THREONINE 3-DEHYDROGENASE"/>
    <property type="match status" value="1"/>
</dbReference>
<dbReference type="GO" id="GO:0016491">
    <property type="term" value="F:oxidoreductase activity"/>
    <property type="evidence" value="ECO:0007669"/>
    <property type="project" value="UniProtKB-KW"/>
</dbReference>
<reference evidence="3" key="1">
    <citation type="journal article" date="2014" name="Front. Microbiol.">
        <title>High frequency of phylogenetically diverse reductive dehalogenase-homologous genes in deep subseafloor sedimentary metagenomes.</title>
        <authorList>
            <person name="Kawai M."/>
            <person name="Futagami T."/>
            <person name="Toyoda A."/>
            <person name="Takaki Y."/>
            <person name="Nishi S."/>
            <person name="Hori S."/>
            <person name="Arai W."/>
            <person name="Tsubouchi T."/>
            <person name="Morono Y."/>
            <person name="Uchiyama I."/>
            <person name="Ito T."/>
            <person name="Fujiyama A."/>
            <person name="Inagaki F."/>
            <person name="Takami H."/>
        </authorList>
    </citation>
    <scope>NUCLEOTIDE SEQUENCE</scope>
    <source>
        <strain evidence="3">Expedition CK06-06</strain>
    </source>
</reference>
<feature type="non-terminal residue" evidence="3">
    <location>
        <position position="1"/>
    </location>
</feature>
<accession>X1A583</accession>
<evidence type="ECO:0000259" key="2">
    <source>
        <dbReference type="Pfam" id="PF00107"/>
    </source>
</evidence>
<dbReference type="Pfam" id="PF00107">
    <property type="entry name" value="ADH_zinc_N"/>
    <property type="match status" value="1"/>
</dbReference>
<gene>
    <name evidence="3" type="ORF">S01H4_35199</name>
</gene>
<dbReference type="InterPro" id="IPR036291">
    <property type="entry name" value="NAD(P)-bd_dom_sf"/>
</dbReference>